<name>A0ABP3XR65_9FLAO</name>
<organism evidence="3 4">
    <name type="scientific">Gangjinia marincola</name>
    <dbReference type="NCBI Taxonomy" id="578463"/>
    <lineage>
        <taxon>Bacteria</taxon>
        <taxon>Pseudomonadati</taxon>
        <taxon>Bacteroidota</taxon>
        <taxon>Flavobacteriia</taxon>
        <taxon>Flavobacteriales</taxon>
        <taxon>Flavobacteriaceae</taxon>
        <taxon>Gangjinia</taxon>
    </lineage>
</organism>
<gene>
    <name evidence="3" type="ORF">GCM10009117_00180</name>
</gene>
<evidence type="ECO:0000313" key="3">
    <source>
        <dbReference type="EMBL" id="GAA0870873.1"/>
    </source>
</evidence>
<evidence type="ECO:0000256" key="1">
    <source>
        <dbReference type="SAM" id="Coils"/>
    </source>
</evidence>
<reference evidence="4" key="1">
    <citation type="journal article" date="2019" name="Int. J. Syst. Evol. Microbiol.">
        <title>The Global Catalogue of Microorganisms (GCM) 10K type strain sequencing project: providing services to taxonomists for standard genome sequencing and annotation.</title>
        <authorList>
            <consortium name="The Broad Institute Genomics Platform"/>
            <consortium name="The Broad Institute Genome Sequencing Center for Infectious Disease"/>
            <person name="Wu L."/>
            <person name="Ma J."/>
        </authorList>
    </citation>
    <scope>NUCLEOTIDE SEQUENCE [LARGE SCALE GENOMIC DNA]</scope>
    <source>
        <strain evidence="4">JCM 16082</strain>
    </source>
</reference>
<dbReference type="EMBL" id="BAAAFG010000001">
    <property type="protein sequence ID" value="GAA0870873.1"/>
    <property type="molecule type" value="Genomic_DNA"/>
</dbReference>
<dbReference type="RefSeq" id="WP_343762207.1">
    <property type="nucleotide sequence ID" value="NZ_BAAAFG010000001.1"/>
</dbReference>
<accession>A0ABP3XR65</accession>
<proteinExistence type="predicted"/>
<keyword evidence="4" id="KW-1185">Reference proteome</keyword>
<keyword evidence="2" id="KW-0812">Transmembrane</keyword>
<evidence type="ECO:0000313" key="4">
    <source>
        <dbReference type="Proteomes" id="UP001500507"/>
    </source>
</evidence>
<feature type="coiled-coil region" evidence="1">
    <location>
        <begin position="151"/>
        <end position="185"/>
    </location>
</feature>
<comment type="caution">
    <text evidence="3">The sequence shown here is derived from an EMBL/GenBank/DDBJ whole genome shotgun (WGS) entry which is preliminary data.</text>
</comment>
<evidence type="ECO:0000256" key="2">
    <source>
        <dbReference type="SAM" id="Phobius"/>
    </source>
</evidence>
<dbReference type="Proteomes" id="UP001500507">
    <property type="component" value="Unassembled WGS sequence"/>
</dbReference>
<keyword evidence="2" id="KW-0472">Membrane</keyword>
<keyword evidence="2" id="KW-1133">Transmembrane helix</keyword>
<keyword evidence="1" id="KW-0175">Coiled coil</keyword>
<protein>
    <submittedName>
        <fullName evidence="3">Uncharacterized protein</fullName>
    </submittedName>
</protein>
<sequence>MFKILQENPEIATLLIATTFTAVGFICKTLIDTFLENTRYKKVIKKAFWTEKLTAAKKTSEFYYEHLELIGLMIHQIDVQLEQGFSGPLYDSIQETIKKLSDRNANPQSFEHHHIHMFYDVDTKVFDDLNTESFLIIQQMEKIEFSETESLEKIEEKLTKVKGLLMDLKAKHEKKKSTYKEYLKKIREDISEFTK</sequence>
<feature type="transmembrane region" description="Helical" evidence="2">
    <location>
        <begin position="12"/>
        <end position="31"/>
    </location>
</feature>